<evidence type="ECO:0000313" key="2">
    <source>
        <dbReference type="Proteomes" id="UP000664940"/>
    </source>
</evidence>
<proteinExistence type="predicted"/>
<dbReference type="EMBL" id="JABVXQ010000014">
    <property type="protein sequence ID" value="KAF6078142.1"/>
    <property type="molecule type" value="Genomic_DNA"/>
</dbReference>
<gene>
    <name evidence="1" type="ORF">HJG60_009047</name>
</gene>
<name>A0A834DH58_9CHIR</name>
<comment type="caution">
    <text evidence="1">The sequence shown here is derived from an EMBL/GenBank/DDBJ whole genome shotgun (WGS) entry which is preliminary data.</text>
</comment>
<reference evidence="1 2" key="1">
    <citation type="journal article" date="2020" name="Nature">
        <title>Six reference-quality genomes reveal evolution of bat adaptations.</title>
        <authorList>
            <person name="Jebb D."/>
            <person name="Huang Z."/>
            <person name="Pippel M."/>
            <person name="Hughes G.M."/>
            <person name="Lavrichenko K."/>
            <person name="Devanna P."/>
            <person name="Winkler S."/>
            <person name="Jermiin L.S."/>
            <person name="Skirmuntt E.C."/>
            <person name="Katzourakis A."/>
            <person name="Burkitt-Gray L."/>
            <person name="Ray D.A."/>
            <person name="Sullivan K.A.M."/>
            <person name="Roscito J.G."/>
            <person name="Kirilenko B.M."/>
            <person name="Davalos L.M."/>
            <person name="Corthals A.P."/>
            <person name="Power M.L."/>
            <person name="Jones G."/>
            <person name="Ransome R.D."/>
            <person name="Dechmann D.K.N."/>
            <person name="Locatelli A.G."/>
            <person name="Puechmaille S.J."/>
            <person name="Fedrigo O."/>
            <person name="Jarvis E.D."/>
            <person name="Hiller M."/>
            <person name="Vernes S.C."/>
            <person name="Myers E.W."/>
            <person name="Teeling E.C."/>
        </authorList>
    </citation>
    <scope>NUCLEOTIDE SEQUENCE [LARGE SCALE GENOMIC DNA]</scope>
    <source>
        <strain evidence="1">Bat1K_MPI-CBG_1</strain>
    </source>
</reference>
<accession>A0A834DH58</accession>
<protein>
    <submittedName>
        <fullName evidence="1">Uncharacterized protein</fullName>
    </submittedName>
</protein>
<evidence type="ECO:0000313" key="1">
    <source>
        <dbReference type="EMBL" id="KAF6078142.1"/>
    </source>
</evidence>
<organism evidence="1 2">
    <name type="scientific">Phyllostomus discolor</name>
    <name type="common">pale spear-nosed bat</name>
    <dbReference type="NCBI Taxonomy" id="89673"/>
    <lineage>
        <taxon>Eukaryota</taxon>
        <taxon>Metazoa</taxon>
        <taxon>Chordata</taxon>
        <taxon>Craniata</taxon>
        <taxon>Vertebrata</taxon>
        <taxon>Euteleostomi</taxon>
        <taxon>Mammalia</taxon>
        <taxon>Eutheria</taxon>
        <taxon>Laurasiatheria</taxon>
        <taxon>Chiroptera</taxon>
        <taxon>Yangochiroptera</taxon>
        <taxon>Phyllostomidae</taxon>
        <taxon>Phyllostominae</taxon>
        <taxon>Phyllostomus</taxon>
    </lineage>
</organism>
<dbReference type="AlphaFoldDB" id="A0A834DH58"/>
<sequence length="124" mass="13896">MRALVMGHPAPQTDQSKWTRFLATDTRNGEANVHVFRSFAYPSSFPICPFPGPQGTTFLKAPNSHLCHPQCPLPKSPPFPKALELGVFPFLTSSILFLRPISISSKSRKEIFRTLKLKMWGLCP</sequence>
<dbReference type="Proteomes" id="UP000664940">
    <property type="component" value="Unassembled WGS sequence"/>
</dbReference>